<feature type="non-terminal residue" evidence="15">
    <location>
        <position position="839"/>
    </location>
</feature>
<dbReference type="Gene3D" id="3.20.20.80">
    <property type="entry name" value="Glycosidases"/>
    <property type="match status" value="1"/>
</dbReference>
<keyword evidence="10 13" id="KW-0326">Glycosidase</keyword>
<evidence type="ECO:0000256" key="12">
    <source>
        <dbReference type="PROSITE-ProRule" id="PRU00779"/>
    </source>
</evidence>
<dbReference type="Pfam" id="PF00088">
    <property type="entry name" value="Trefoil"/>
    <property type="match status" value="2"/>
</dbReference>
<dbReference type="InterPro" id="IPR044913">
    <property type="entry name" value="P_trefoil_dom_sf"/>
</dbReference>
<keyword evidence="7" id="KW-0472">Membrane</keyword>
<dbReference type="InterPro" id="IPR011013">
    <property type="entry name" value="Gal_mutarotase_sf_dom"/>
</dbReference>
<dbReference type="CDD" id="cd06602">
    <property type="entry name" value="GH31_MGAM_SI_GAA"/>
    <property type="match status" value="1"/>
</dbReference>
<evidence type="ECO:0000256" key="7">
    <source>
        <dbReference type="ARBA" id="ARBA00023136"/>
    </source>
</evidence>
<dbReference type="PROSITE" id="PS51448">
    <property type="entry name" value="P_TREFOIL_2"/>
    <property type="match status" value="2"/>
</dbReference>
<dbReference type="InterPro" id="IPR017853">
    <property type="entry name" value="GH"/>
</dbReference>
<dbReference type="PROSITE" id="PS00707">
    <property type="entry name" value="GLYCOSYL_HYDROL_F31_2"/>
    <property type="match status" value="1"/>
</dbReference>
<evidence type="ECO:0000256" key="10">
    <source>
        <dbReference type="ARBA" id="ARBA00023295"/>
    </source>
</evidence>
<dbReference type="Gene3D" id="2.60.40.1180">
    <property type="entry name" value="Golgi alpha-mannosidase II"/>
    <property type="match status" value="2"/>
</dbReference>
<feature type="domain" description="P-type" evidence="14">
    <location>
        <begin position="40"/>
        <end position="85"/>
    </location>
</feature>
<evidence type="ECO:0000313" key="16">
    <source>
        <dbReference type="Proteomes" id="UP000193498"/>
    </source>
</evidence>
<dbReference type="GO" id="GO:0030246">
    <property type="term" value="F:carbohydrate binding"/>
    <property type="evidence" value="ECO:0007669"/>
    <property type="project" value="InterPro"/>
</dbReference>
<comment type="catalytic activity">
    <reaction evidence="1">
        <text>Hydrolysis of terminal, non-reducing (1-&gt;4)-linked alpha-D-glucose residues with release of alpha-D-glucose.</text>
        <dbReference type="EC" id="3.2.1.20"/>
    </reaction>
</comment>
<evidence type="ECO:0000259" key="14">
    <source>
        <dbReference type="PROSITE" id="PS51448"/>
    </source>
</evidence>
<name>A0A1Y1Y6H9_9FUNG</name>
<dbReference type="AlphaFoldDB" id="A0A1Y1Y6H9"/>
<dbReference type="OrthoDB" id="5839090at2759"/>
<dbReference type="EMBL" id="MCFE01000233">
    <property type="protein sequence ID" value="ORX93495.1"/>
    <property type="molecule type" value="Genomic_DNA"/>
</dbReference>
<feature type="non-terminal residue" evidence="15">
    <location>
        <position position="1"/>
    </location>
</feature>
<keyword evidence="8 12" id="KW-1015">Disulfide bond</keyword>
<evidence type="ECO:0000256" key="3">
    <source>
        <dbReference type="ARBA" id="ARBA00007806"/>
    </source>
</evidence>
<dbReference type="GO" id="GO:0090599">
    <property type="term" value="F:alpha-glucosidase activity"/>
    <property type="evidence" value="ECO:0007669"/>
    <property type="project" value="UniProtKB-ARBA"/>
</dbReference>
<dbReference type="Gene3D" id="4.10.110.10">
    <property type="entry name" value="Spasmolytic Protein, domain 1"/>
    <property type="match status" value="2"/>
</dbReference>
<evidence type="ECO:0000313" key="15">
    <source>
        <dbReference type="EMBL" id="ORX93495.1"/>
    </source>
</evidence>
<evidence type="ECO:0000256" key="8">
    <source>
        <dbReference type="ARBA" id="ARBA00023157"/>
    </source>
</evidence>
<evidence type="ECO:0000256" key="1">
    <source>
        <dbReference type="ARBA" id="ARBA00001657"/>
    </source>
</evidence>
<keyword evidence="16" id="KW-1185">Reference proteome</keyword>
<sequence length="839" mass="96702">RQDCGYVGIKQNECIARNCCWNPSQESGVNWCFYKKQIQYTCSAEVSQQQDCGWIGINEGECKSRNCCWNPNNDSNEAKYCFYKRPVCNGYRVVNSVSFVRGFSADLKLNEPGCQLYGKDIKELTVQVSFETKRRLRIKIIDREQQRYEVPESVLPRPPIDYSEKDYEYRFSFTRSPFTFAVSRSDTDEVIFNSSVPGLDSLIFQEKYLEISSQLPVDANIYGLGEFVGPLRRDPKATRQTIWARDAATPVKENVYGSHPFYLEMRGSKAHGVFLLNSNGMDVSLSTRQLTYKVIGGVLDYYIFMGPSPADVVKQYTEVIGRPSTIPYWALGFHQCRWGYKTLDAVKEVVEQYKKHNIPLETMWTDIDYMDKYKDFTFDPVAFPVKRVQEFVEDLHRKHQHYVLIVDPGIKIEPGYKSFDEGISRDVFLKSASGNYSVGWVWPGLTYFPDWFNPETNEWWYDEMNEFLKTVPADGIWIDMNEVASWCVGECDPNTDTSAHLDLSANIQKSQAQAQQQYNINNAGKRLPLDYRTAAIDAIHKNGLLEYDTHNLYGHMESIVTRDALLRINPEKRPFVLSRSTFAGTGRKHAGHWTGDNWSNWDHLYYSIPGVLNFQMFGIPYVGADICGFMGNTNEELCLRWMQLGAFYPFSRNHNAHDTIAQEPYLWPSVVDASRKALNIRYSLLPYFYTLFHFASAEGATVWRPLFFEFPDDPVVLEIDEQFMIGKGLLIAPVLKQQQTKLNLYLPAGKWYDFHTYKLMADSRTGDYKVLDVGLQDIPMLVRGGQIITMQYPALTVYESRQNDYYLMIGLDDDQFAEGELYIDDGESLRVASSSLIRY</sequence>
<comment type="caution">
    <text evidence="15">The sequence shown here is derived from an EMBL/GenBank/DDBJ whole genome shotgun (WGS) entry which is preliminary data.</text>
</comment>
<feature type="domain" description="P-type" evidence="14">
    <location>
        <begin position="1"/>
        <end position="36"/>
    </location>
</feature>
<evidence type="ECO:0000256" key="9">
    <source>
        <dbReference type="ARBA" id="ARBA00023180"/>
    </source>
</evidence>
<dbReference type="CDD" id="cd14752">
    <property type="entry name" value="GH31_N"/>
    <property type="match status" value="1"/>
</dbReference>
<comment type="similarity">
    <text evidence="3 13">Belongs to the glycosyl hydrolase 31 family.</text>
</comment>
<protein>
    <recommendedName>
        <fullName evidence="4">alpha-glucosidase</fullName>
        <ecNumber evidence="4">3.2.1.20</ecNumber>
    </recommendedName>
    <alternativeName>
        <fullName evidence="11">Maltase</fullName>
    </alternativeName>
</protein>
<accession>A0A1Y1Y6H9</accession>
<dbReference type="EC" id="3.2.1.20" evidence="4"/>
<comment type="caution">
    <text evidence="12">Lacks conserved residue(s) required for the propagation of feature annotation.</text>
</comment>
<dbReference type="InParanoid" id="A0A1Y1Y6H9"/>
<comment type="subcellular location">
    <subcellularLocation>
        <location evidence="2">Membrane</location>
    </subcellularLocation>
</comment>
<dbReference type="Pfam" id="PF21365">
    <property type="entry name" value="Glyco_hydro_31_3rd"/>
    <property type="match status" value="1"/>
</dbReference>
<dbReference type="InterPro" id="IPR000322">
    <property type="entry name" value="Glyco_hydro_31_TIM"/>
</dbReference>
<keyword evidence="9" id="KW-0325">Glycoprotein</keyword>
<proteinExistence type="inferred from homology"/>
<dbReference type="PROSITE" id="PS00129">
    <property type="entry name" value="GLYCOSYL_HYDROL_F31_1"/>
    <property type="match status" value="1"/>
</dbReference>
<dbReference type="InterPro" id="IPR030459">
    <property type="entry name" value="Glyco_hydro_31_CS"/>
</dbReference>
<dbReference type="GO" id="GO:0016020">
    <property type="term" value="C:membrane"/>
    <property type="evidence" value="ECO:0007669"/>
    <property type="project" value="UniProtKB-SubCell"/>
</dbReference>
<feature type="disulfide bond" evidence="12">
    <location>
        <begin position="52"/>
        <end position="67"/>
    </location>
</feature>
<feature type="disulfide bond" evidence="12">
    <location>
        <begin position="4"/>
        <end position="19"/>
    </location>
</feature>
<dbReference type="FunCoup" id="A0A1Y1Y6H9">
    <property type="interactions" value="78"/>
</dbReference>
<evidence type="ECO:0000256" key="4">
    <source>
        <dbReference type="ARBA" id="ARBA00012741"/>
    </source>
</evidence>
<dbReference type="Proteomes" id="UP000193498">
    <property type="component" value="Unassembled WGS sequence"/>
</dbReference>
<keyword evidence="5" id="KW-0732">Signal</keyword>
<keyword evidence="6 13" id="KW-0378">Hydrolase</keyword>
<reference evidence="15 16" key="1">
    <citation type="submission" date="2016-07" db="EMBL/GenBank/DDBJ databases">
        <title>Pervasive Adenine N6-methylation of Active Genes in Fungi.</title>
        <authorList>
            <consortium name="DOE Joint Genome Institute"/>
            <person name="Mondo S.J."/>
            <person name="Dannebaum R.O."/>
            <person name="Kuo R.C."/>
            <person name="Labutti K."/>
            <person name="Haridas S."/>
            <person name="Kuo A."/>
            <person name="Salamov A."/>
            <person name="Ahrendt S.R."/>
            <person name="Lipzen A."/>
            <person name="Sullivan W."/>
            <person name="Andreopoulos W.B."/>
            <person name="Clum A."/>
            <person name="Lindquist E."/>
            <person name="Daum C."/>
            <person name="Ramamoorthy G.K."/>
            <person name="Gryganskyi A."/>
            <person name="Culley D."/>
            <person name="Magnuson J.K."/>
            <person name="James T.Y."/>
            <person name="O'Malley M.A."/>
            <person name="Stajich J.E."/>
            <person name="Spatafora J.W."/>
            <person name="Visel A."/>
            <person name="Grigoriev I.V."/>
        </authorList>
    </citation>
    <scope>NUCLEOTIDE SEQUENCE [LARGE SCALE GENOMIC DNA]</scope>
    <source>
        <strain evidence="15 16">CBS 931.73</strain>
    </source>
</reference>
<dbReference type="SMART" id="SM00018">
    <property type="entry name" value="PD"/>
    <property type="match status" value="2"/>
</dbReference>
<feature type="disulfide bond" evidence="12">
    <location>
        <begin position="42"/>
        <end position="68"/>
    </location>
</feature>
<dbReference type="PANTHER" id="PTHR22762:SF133">
    <property type="entry name" value="P-TYPE DOMAIN-CONTAINING PROTEIN"/>
    <property type="match status" value="1"/>
</dbReference>
<evidence type="ECO:0000256" key="11">
    <source>
        <dbReference type="ARBA" id="ARBA00041343"/>
    </source>
</evidence>
<evidence type="ECO:0000256" key="5">
    <source>
        <dbReference type="ARBA" id="ARBA00022729"/>
    </source>
</evidence>
<dbReference type="InterPro" id="IPR000519">
    <property type="entry name" value="P_trefoil_dom"/>
</dbReference>
<evidence type="ECO:0000256" key="6">
    <source>
        <dbReference type="ARBA" id="ARBA00022801"/>
    </source>
</evidence>
<gene>
    <name evidence="15" type="ORF">K493DRAFT_148432</name>
</gene>
<organism evidence="15 16">
    <name type="scientific">Basidiobolus meristosporus CBS 931.73</name>
    <dbReference type="NCBI Taxonomy" id="1314790"/>
    <lineage>
        <taxon>Eukaryota</taxon>
        <taxon>Fungi</taxon>
        <taxon>Fungi incertae sedis</taxon>
        <taxon>Zoopagomycota</taxon>
        <taxon>Entomophthoromycotina</taxon>
        <taxon>Basidiobolomycetes</taxon>
        <taxon>Basidiobolales</taxon>
        <taxon>Basidiobolaceae</taxon>
        <taxon>Basidiobolus</taxon>
    </lineage>
</organism>
<dbReference type="SUPFAM" id="SSF51011">
    <property type="entry name" value="Glycosyl hydrolase domain"/>
    <property type="match status" value="1"/>
</dbReference>
<dbReference type="InterPro" id="IPR025887">
    <property type="entry name" value="Glyco_hydro_31_N_dom"/>
</dbReference>
<evidence type="ECO:0000256" key="2">
    <source>
        <dbReference type="ARBA" id="ARBA00004370"/>
    </source>
</evidence>
<dbReference type="InterPro" id="IPR013780">
    <property type="entry name" value="Glyco_hydro_b"/>
</dbReference>
<dbReference type="InterPro" id="IPR048395">
    <property type="entry name" value="Glyco_hydro_31_C"/>
</dbReference>
<evidence type="ECO:0000256" key="13">
    <source>
        <dbReference type="RuleBase" id="RU361185"/>
    </source>
</evidence>
<dbReference type="CDD" id="cd00111">
    <property type="entry name" value="Trefoil"/>
    <property type="match status" value="2"/>
</dbReference>
<dbReference type="SUPFAM" id="SSF51445">
    <property type="entry name" value="(Trans)glycosidases"/>
    <property type="match status" value="1"/>
</dbReference>
<dbReference type="STRING" id="1314790.A0A1Y1Y6H9"/>
<dbReference type="GO" id="GO:0005975">
    <property type="term" value="P:carbohydrate metabolic process"/>
    <property type="evidence" value="ECO:0007669"/>
    <property type="project" value="InterPro"/>
</dbReference>
<dbReference type="PANTHER" id="PTHR22762">
    <property type="entry name" value="ALPHA-GLUCOSIDASE"/>
    <property type="match status" value="1"/>
</dbReference>
<dbReference type="InterPro" id="IPR030458">
    <property type="entry name" value="Glyco_hydro_31_AS"/>
</dbReference>
<dbReference type="SUPFAM" id="SSF57492">
    <property type="entry name" value="Trefoil"/>
    <property type="match status" value="1"/>
</dbReference>
<dbReference type="Gene3D" id="2.60.40.1760">
    <property type="entry name" value="glycosyl hydrolase (family 31)"/>
    <property type="match status" value="1"/>
</dbReference>
<dbReference type="Pfam" id="PF01055">
    <property type="entry name" value="Glyco_hydro_31_2nd"/>
    <property type="match status" value="1"/>
</dbReference>
<dbReference type="SUPFAM" id="SSF74650">
    <property type="entry name" value="Galactose mutarotase-like"/>
    <property type="match status" value="1"/>
</dbReference>
<dbReference type="Pfam" id="PF13802">
    <property type="entry name" value="Gal_mutarotas_2"/>
    <property type="match status" value="1"/>
</dbReference>